<accession>A0A8J7WB89</accession>
<evidence type="ECO:0000256" key="1">
    <source>
        <dbReference type="SAM" id="MobiDB-lite"/>
    </source>
</evidence>
<dbReference type="RefSeq" id="WP_212536294.1">
    <property type="nucleotide sequence ID" value="NZ_JAGTUU010000003.1"/>
</dbReference>
<protein>
    <submittedName>
        <fullName evidence="2">Uncharacterized protein</fullName>
    </submittedName>
</protein>
<name>A0A8J7WB89_9RHOB</name>
<comment type="caution">
    <text evidence="2">The sequence shown here is derived from an EMBL/GenBank/DDBJ whole genome shotgun (WGS) entry which is preliminary data.</text>
</comment>
<sequence>MNLGWRQFDRLVLGSVDALAALADPGQITVAGHGPASALARYLVHDLAIHYPGLRNILNLVKINGPDAEAGSEENLPGGSTPANIAGVEPPTTSTARTSLRASAVATWATRSPSVRSTSARTAPLDRIAAVALPTR</sequence>
<organism evidence="2 3">
    <name type="scientific">Thetidibacter halocola</name>
    <dbReference type="NCBI Taxonomy" id="2827239"/>
    <lineage>
        <taxon>Bacteria</taxon>
        <taxon>Pseudomonadati</taxon>
        <taxon>Pseudomonadota</taxon>
        <taxon>Alphaproteobacteria</taxon>
        <taxon>Rhodobacterales</taxon>
        <taxon>Roseobacteraceae</taxon>
        <taxon>Thetidibacter</taxon>
    </lineage>
</organism>
<reference evidence="2" key="1">
    <citation type="submission" date="2021-04" db="EMBL/GenBank/DDBJ databases">
        <authorList>
            <person name="Yoon J."/>
        </authorList>
    </citation>
    <scope>NUCLEOTIDE SEQUENCE</scope>
    <source>
        <strain evidence="2">KMU-90</strain>
    </source>
</reference>
<proteinExistence type="predicted"/>
<dbReference type="EMBL" id="JAGTUU010000003">
    <property type="protein sequence ID" value="MBS0124342.1"/>
    <property type="molecule type" value="Genomic_DNA"/>
</dbReference>
<dbReference type="AlphaFoldDB" id="A0A8J7WB89"/>
<evidence type="ECO:0000313" key="2">
    <source>
        <dbReference type="EMBL" id="MBS0124342.1"/>
    </source>
</evidence>
<keyword evidence="3" id="KW-1185">Reference proteome</keyword>
<feature type="region of interest" description="Disordered" evidence="1">
    <location>
        <begin position="68"/>
        <end position="97"/>
    </location>
</feature>
<dbReference type="Proteomes" id="UP000681356">
    <property type="component" value="Unassembled WGS sequence"/>
</dbReference>
<evidence type="ECO:0000313" key="3">
    <source>
        <dbReference type="Proteomes" id="UP000681356"/>
    </source>
</evidence>
<gene>
    <name evidence="2" type="ORF">KB874_09350</name>
</gene>